<evidence type="ECO:0000256" key="3">
    <source>
        <dbReference type="ARBA" id="ARBA00038471"/>
    </source>
</evidence>
<organism evidence="5 6">
    <name type="scientific">Escallonia rubra</name>
    <dbReference type="NCBI Taxonomy" id="112253"/>
    <lineage>
        <taxon>Eukaryota</taxon>
        <taxon>Viridiplantae</taxon>
        <taxon>Streptophyta</taxon>
        <taxon>Embryophyta</taxon>
        <taxon>Tracheophyta</taxon>
        <taxon>Spermatophyta</taxon>
        <taxon>Magnoliopsida</taxon>
        <taxon>eudicotyledons</taxon>
        <taxon>Gunneridae</taxon>
        <taxon>Pentapetalae</taxon>
        <taxon>asterids</taxon>
        <taxon>campanulids</taxon>
        <taxon>Escalloniales</taxon>
        <taxon>Escalloniaceae</taxon>
        <taxon>Escallonia</taxon>
    </lineage>
</organism>
<proteinExistence type="inferred from homology"/>
<name>A0AA88U7Z1_9ASTE</name>
<feature type="domain" description="Pectinesterase inhibitor" evidence="4">
    <location>
        <begin position="2"/>
        <end position="147"/>
    </location>
</feature>
<protein>
    <recommendedName>
        <fullName evidence="4">Pectinesterase inhibitor domain-containing protein</fullName>
    </recommendedName>
</protein>
<reference evidence="5" key="1">
    <citation type="submission" date="2022-12" db="EMBL/GenBank/DDBJ databases">
        <title>Draft genome assemblies for two species of Escallonia (Escalloniales).</title>
        <authorList>
            <person name="Chanderbali A."/>
            <person name="Dervinis C."/>
            <person name="Anghel I."/>
            <person name="Soltis D."/>
            <person name="Soltis P."/>
            <person name="Zapata F."/>
        </authorList>
    </citation>
    <scope>NUCLEOTIDE SEQUENCE</scope>
    <source>
        <strain evidence="5">UCBG92.1500</strain>
        <tissue evidence="5">Leaf</tissue>
    </source>
</reference>
<dbReference type="Proteomes" id="UP001187471">
    <property type="component" value="Unassembled WGS sequence"/>
</dbReference>
<keyword evidence="2" id="KW-1015">Disulfide bond</keyword>
<evidence type="ECO:0000259" key="4">
    <source>
        <dbReference type="SMART" id="SM00856"/>
    </source>
</evidence>
<dbReference type="InterPro" id="IPR035513">
    <property type="entry name" value="Invertase/methylesterase_inhib"/>
</dbReference>
<dbReference type="InterPro" id="IPR034086">
    <property type="entry name" value="PMEI_plant"/>
</dbReference>
<dbReference type="InterPro" id="IPR052421">
    <property type="entry name" value="PCW_Enzyme_Inhibitor"/>
</dbReference>
<dbReference type="Gene3D" id="1.20.140.40">
    <property type="entry name" value="Invertase/pectin methylesterase inhibitor family protein"/>
    <property type="match status" value="1"/>
</dbReference>
<dbReference type="AlphaFoldDB" id="A0AA88U7Z1"/>
<dbReference type="CDD" id="cd15797">
    <property type="entry name" value="PMEI"/>
    <property type="match status" value="1"/>
</dbReference>
<dbReference type="SMART" id="SM00856">
    <property type="entry name" value="PMEI"/>
    <property type="match status" value="1"/>
</dbReference>
<evidence type="ECO:0000256" key="1">
    <source>
        <dbReference type="ARBA" id="ARBA00022729"/>
    </source>
</evidence>
<comment type="caution">
    <text evidence="5">The sequence shown here is derived from an EMBL/GenBank/DDBJ whole genome shotgun (WGS) entry which is preliminary data.</text>
</comment>
<dbReference type="PANTHER" id="PTHR36710">
    <property type="entry name" value="PECTINESTERASE INHIBITOR-LIKE"/>
    <property type="match status" value="1"/>
</dbReference>
<dbReference type="GO" id="GO:0046910">
    <property type="term" value="F:pectinesterase inhibitor activity"/>
    <property type="evidence" value="ECO:0007669"/>
    <property type="project" value="InterPro"/>
</dbReference>
<accession>A0AA88U7Z1</accession>
<keyword evidence="6" id="KW-1185">Reference proteome</keyword>
<dbReference type="PANTHER" id="PTHR36710:SF18">
    <property type="entry name" value="PECTINESTERASE INHIBITOR 5-RELATED"/>
    <property type="match status" value="1"/>
</dbReference>
<dbReference type="InterPro" id="IPR006501">
    <property type="entry name" value="Pectinesterase_inhib_dom"/>
</dbReference>
<evidence type="ECO:0000256" key="2">
    <source>
        <dbReference type="ARBA" id="ARBA00023157"/>
    </source>
</evidence>
<dbReference type="Pfam" id="PF04043">
    <property type="entry name" value="PMEI"/>
    <property type="match status" value="1"/>
</dbReference>
<comment type="similarity">
    <text evidence="3">Belongs to the PMEI family.</text>
</comment>
<evidence type="ECO:0000313" key="6">
    <source>
        <dbReference type="Proteomes" id="UP001187471"/>
    </source>
</evidence>
<evidence type="ECO:0000313" key="5">
    <source>
        <dbReference type="EMBL" id="KAK2973993.1"/>
    </source>
</evidence>
<dbReference type="FunFam" id="1.20.140.40:FF:000008">
    <property type="entry name" value="Invertase/pectin methylesterase inhibitor family protein"/>
    <property type="match status" value="1"/>
</dbReference>
<sequence length="155" mass="16780">MNGDPLIATVCRQTPNPDFCTSILKSDPRTGTANINDLMLISIDLASFNATATRVKIHSLLLGTTDPGLTEHLNDCANDYGSVVAFLDQAVQYLKSGDYGEVEIQGTSTYTLADDCEDSFSIKPAYQSPLTTDNYNMKNLGFIIVSIAYILEQGA</sequence>
<dbReference type="NCBIfam" id="TIGR01614">
    <property type="entry name" value="PME_inhib"/>
    <property type="match status" value="1"/>
</dbReference>
<dbReference type="SUPFAM" id="SSF101148">
    <property type="entry name" value="Plant invertase/pectin methylesterase inhibitor"/>
    <property type="match status" value="1"/>
</dbReference>
<keyword evidence="1" id="KW-0732">Signal</keyword>
<dbReference type="EMBL" id="JAVXUO010002350">
    <property type="protein sequence ID" value="KAK2973993.1"/>
    <property type="molecule type" value="Genomic_DNA"/>
</dbReference>
<gene>
    <name evidence="5" type="ORF">RJ640_022716</name>
</gene>